<dbReference type="AlphaFoldDB" id="A0A4Z2G463"/>
<dbReference type="EMBL" id="SRLO01000703">
    <property type="protein sequence ID" value="TNN48299.1"/>
    <property type="molecule type" value="Genomic_DNA"/>
</dbReference>
<organism evidence="1 2">
    <name type="scientific">Liparis tanakae</name>
    <name type="common">Tanaka's snailfish</name>
    <dbReference type="NCBI Taxonomy" id="230148"/>
    <lineage>
        <taxon>Eukaryota</taxon>
        <taxon>Metazoa</taxon>
        <taxon>Chordata</taxon>
        <taxon>Craniata</taxon>
        <taxon>Vertebrata</taxon>
        <taxon>Euteleostomi</taxon>
        <taxon>Actinopterygii</taxon>
        <taxon>Neopterygii</taxon>
        <taxon>Teleostei</taxon>
        <taxon>Neoteleostei</taxon>
        <taxon>Acanthomorphata</taxon>
        <taxon>Eupercaria</taxon>
        <taxon>Perciformes</taxon>
        <taxon>Cottioidei</taxon>
        <taxon>Cottales</taxon>
        <taxon>Liparidae</taxon>
        <taxon>Liparis</taxon>
    </lineage>
</organism>
<gene>
    <name evidence="1" type="ORF">EYF80_041509</name>
</gene>
<reference evidence="1 2" key="1">
    <citation type="submission" date="2019-03" db="EMBL/GenBank/DDBJ databases">
        <title>First draft genome of Liparis tanakae, snailfish: a comprehensive survey of snailfish specific genes.</title>
        <authorList>
            <person name="Kim W."/>
            <person name="Song I."/>
            <person name="Jeong J.-H."/>
            <person name="Kim D."/>
            <person name="Kim S."/>
            <person name="Ryu S."/>
            <person name="Song J.Y."/>
            <person name="Lee S.K."/>
        </authorList>
    </citation>
    <scope>NUCLEOTIDE SEQUENCE [LARGE SCALE GENOMIC DNA]</scope>
    <source>
        <tissue evidence="1">Muscle</tissue>
    </source>
</reference>
<evidence type="ECO:0000313" key="1">
    <source>
        <dbReference type="EMBL" id="TNN48299.1"/>
    </source>
</evidence>
<protein>
    <submittedName>
        <fullName evidence="1">Uncharacterized protein</fullName>
    </submittedName>
</protein>
<accession>A0A4Z2G463</accession>
<dbReference type="Proteomes" id="UP000314294">
    <property type="component" value="Unassembled WGS sequence"/>
</dbReference>
<sequence>MSLYYNNNNDDKKPLYLHPQHKGDGAYVAVRLVGGLGGVSPRLAAEAVDAGLLLLLLQLQRLDLRLQLLQLVLQVFALLHVLQPGSLKTHVTNIAHRLSEATLPEIYSHLSLSISMDSRFMSESLKSRREDADSYAKSVASGGAGGAGGADFTASCSASLIFCSICLFSSLVFMAETSNLCLSCSASAALWANSLASSSAI</sequence>
<evidence type="ECO:0000313" key="2">
    <source>
        <dbReference type="Proteomes" id="UP000314294"/>
    </source>
</evidence>
<name>A0A4Z2G463_9TELE</name>
<comment type="caution">
    <text evidence="1">The sequence shown here is derived from an EMBL/GenBank/DDBJ whole genome shotgun (WGS) entry which is preliminary data.</text>
</comment>
<keyword evidence="2" id="KW-1185">Reference proteome</keyword>
<proteinExistence type="predicted"/>